<gene>
    <name evidence="1" type="ORF">FB473_001940</name>
</gene>
<dbReference type="EMBL" id="JAAMOZ010000001">
    <property type="protein sequence ID" value="NIH57295.1"/>
    <property type="molecule type" value="Genomic_DNA"/>
</dbReference>
<evidence type="ECO:0000313" key="1">
    <source>
        <dbReference type="EMBL" id="NIH57295.1"/>
    </source>
</evidence>
<accession>A0ABX0SH56</accession>
<reference evidence="1 2" key="1">
    <citation type="submission" date="2020-02" db="EMBL/GenBank/DDBJ databases">
        <title>Sequencing the genomes of 1000 actinobacteria strains.</title>
        <authorList>
            <person name="Klenk H.-P."/>
        </authorList>
    </citation>
    <scope>NUCLEOTIDE SEQUENCE [LARGE SCALE GENOMIC DNA]</scope>
    <source>
        <strain evidence="1 2">DSM 19609</strain>
    </source>
</reference>
<evidence type="ECO:0000313" key="2">
    <source>
        <dbReference type="Proteomes" id="UP000749311"/>
    </source>
</evidence>
<comment type="caution">
    <text evidence="1">The sequence shown here is derived from an EMBL/GenBank/DDBJ whole genome shotgun (WGS) entry which is preliminary data.</text>
</comment>
<sequence length="221" mass="24346">MTWTPGEQAAHMAELKATVRECSVDGCGGVVHGHGLCRTHYREWWDHEHRRRCAIAGCTQPVRKDGLCKAHAVNPDAPAKPECAQPGCHRVAGRAGLCSAHRPEMFDQCTIDGCTGRIVAHELCQTHYGRWRRGTTIDAPVKPSSMHALLEDAAWLAGTDEPDSIAHRLGYARWMDGLRRRLLSVGATTLVWHIEHRAELPRTVGADGCLHAVWQAESEAA</sequence>
<organism evidence="1 2">
    <name type="scientific">Brooklawnia cerclae</name>
    <dbReference type="NCBI Taxonomy" id="349934"/>
    <lineage>
        <taxon>Bacteria</taxon>
        <taxon>Bacillati</taxon>
        <taxon>Actinomycetota</taxon>
        <taxon>Actinomycetes</taxon>
        <taxon>Propionibacteriales</taxon>
        <taxon>Propionibacteriaceae</taxon>
        <taxon>Brooklawnia</taxon>
    </lineage>
</organism>
<proteinExistence type="predicted"/>
<protein>
    <submittedName>
        <fullName evidence="1">Uncharacterized protein</fullName>
    </submittedName>
</protein>
<dbReference type="RefSeq" id="WP_167166872.1">
    <property type="nucleotide sequence ID" value="NZ_BAAAOO010000010.1"/>
</dbReference>
<dbReference type="Proteomes" id="UP000749311">
    <property type="component" value="Unassembled WGS sequence"/>
</dbReference>
<name>A0ABX0SH56_9ACTN</name>
<keyword evidence="2" id="KW-1185">Reference proteome</keyword>